<comment type="caution">
    <text evidence="1">The sequence shown here is derived from an EMBL/GenBank/DDBJ whole genome shotgun (WGS) entry which is preliminary data.</text>
</comment>
<reference evidence="1 2" key="1">
    <citation type="journal article" date="2015" name="Genome Announc.">
        <title>Expanding the biotechnology potential of lactobacilli through comparative genomics of 213 strains and associated genera.</title>
        <authorList>
            <person name="Sun Z."/>
            <person name="Harris H.M."/>
            <person name="McCann A."/>
            <person name="Guo C."/>
            <person name="Argimon S."/>
            <person name="Zhang W."/>
            <person name="Yang X."/>
            <person name="Jeffery I.B."/>
            <person name="Cooney J.C."/>
            <person name="Kagawa T.F."/>
            <person name="Liu W."/>
            <person name="Song Y."/>
            <person name="Salvetti E."/>
            <person name="Wrobel A."/>
            <person name="Rasinkangas P."/>
            <person name="Parkhill J."/>
            <person name="Rea M.C."/>
            <person name="O'Sullivan O."/>
            <person name="Ritari J."/>
            <person name="Douillard F.P."/>
            <person name="Paul Ross R."/>
            <person name="Yang R."/>
            <person name="Briner A.E."/>
            <person name="Felis G.E."/>
            <person name="de Vos W.M."/>
            <person name="Barrangou R."/>
            <person name="Klaenhammer T.R."/>
            <person name="Caufield P.W."/>
            <person name="Cui Y."/>
            <person name="Zhang H."/>
            <person name="O'Toole P.W."/>
        </authorList>
    </citation>
    <scope>NUCLEOTIDE SEQUENCE [LARGE SCALE GENOMIC DNA]</scope>
    <source>
        <strain evidence="1 2">DSM 20653</strain>
    </source>
</reference>
<protein>
    <recommendedName>
        <fullName evidence="3">Phage gp6-like head-tail connector protein</fullName>
    </recommendedName>
</protein>
<dbReference type="RefSeq" id="WP_057906696.1">
    <property type="nucleotide sequence ID" value="NZ_AYYZ01000025.1"/>
</dbReference>
<evidence type="ECO:0008006" key="3">
    <source>
        <dbReference type="Google" id="ProtNLM"/>
    </source>
</evidence>
<organism evidence="1 2">
    <name type="scientific">Ligilactobacillus araffinosus DSM 20653</name>
    <dbReference type="NCBI Taxonomy" id="1423820"/>
    <lineage>
        <taxon>Bacteria</taxon>
        <taxon>Bacillati</taxon>
        <taxon>Bacillota</taxon>
        <taxon>Bacilli</taxon>
        <taxon>Lactobacillales</taxon>
        <taxon>Lactobacillaceae</taxon>
        <taxon>Ligilactobacillus</taxon>
    </lineage>
</organism>
<dbReference type="Proteomes" id="UP000051291">
    <property type="component" value="Unassembled WGS sequence"/>
</dbReference>
<dbReference type="PATRIC" id="fig|1423820.4.peg.783"/>
<evidence type="ECO:0000313" key="1">
    <source>
        <dbReference type="EMBL" id="KRM52344.1"/>
    </source>
</evidence>
<evidence type="ECO:0000313" key="2">
    <source>
        <dbReference type="Proteomes" id="UP000051291"/>
    </source>
</evidence>
<dbReference type="AlphaFoldDB" id="A0A0R1ZC12"/>
<name>A0A0R1ZC12_9LACO</name>
<dbReference type="STRING" id="1423820.FC64_GL000770"/>
<dbReference type="EMBL" id="AYYZ01000025">
    <property type="protein sequence ID" value="KRM52344.1"/>
    <property type="molecule type" value="Genomic_DNA"/>
</dbReference>
<sequence>MEKDDFINSMLTYLHLDDDPETMQELTAIVDGSIATIINGINQSLTYDDLKADNQFIMALRTLVTQTYYDRELANGYSFGFLSYVAPLQAKYSEVGNDDETDS</sequence>
<accession>A0A0R1ZC12</accession>
<proteinExistence type="predicted"/>
<keyword evidence="2" id="KW-1185">Reference proteome</keyword>
<gene>
    <name evidence="1" type="ORF">FC64_GL000770</name>
</gene>